<evidence type="ECO:0000313" key="2">
    <source>
        <dbReference type="Proteomes" id="UP000069135"/>
    </source>
</evidence>
<accession>A0A0S1SHX8</accession>
<name>A0A0S1SW17_9BACT</name>
<accession>A0A0S1SW17</accession>
<dbReference type="EMBL" id="CP013065">
    <property type="protein sequence ID" value="ALM13193.1"/>
    <property type="molecule type" value="Genomic_DNA"/>
</dbReference>
<proteinExistence type="predicted"/>
<dbReference type="Proteomes" id="UP000069135">
    <property type="component" value="Chromosome"/>
</dbReference>
<dbReference type="PANTHER" id="PTHR15394:SF3">
    <property type="entry name" value="SERINE HYDROLASE RBBP9"/>
    <property type="match status" value="1"/>
</dbReference>
<dbReference type="GO" id="GO:0016787">
    <property type="term" value="F:hydrolase activity"/>
    <property type="evidence" value="ECO:0007669"/>
    <property type="project" value="InterPro"/>
</dbReference>
<reference evidence="2" key="1">
    <citation type="submission" date="2015-10" db="EMBL/GenBank/DDBJ databases">
        <title>Analysis of five complete genome sequences for members of the class Peribacteria in the recently recognized Peregrinibacteria bacterial phylum.</title>
        <authorList>
            <person name="Anantharaman K."/>
            <person name="Brown C.T."/>
            <person name="Burstein D."/>
            <person name="Castelle C.J."/>
            <person name="Probst A.J."/>
            <person name="Thomas B.C."/>
            <person name="Williams K.H."/>
            <person name="Banfield J.F."/>
        </authorList>
    </citation>
    <scope>NUCLEOTIDE SEQUENCE [LARGE SCALE GENOMIC DNA]</scope>
</reference>
<evidence type="ECO:0000313" key="1">
    <source>
        <dbReference type="EMBL" id="ALM13193.1"/>
    </source>
</evidence>
<organism evidence="1 2">
    <name type="scientific">Candidatus Peribacter riflensis</name>
    <dbReference type="NCBI Taxonomy" id="1735162"/>
    <lineage>
        <taxon>Bacteria</taxon>
        <taxon>Candidatus Peregrinibacteriota</taxon>
        <taxon>Candidatus Peribacteria</taxon>
        <taxon>Candidatus Peribacterales</taxon>
        <taxon>Candidatus Peribacteraceae</taxon>
        <taxon>Candidatus Peribacter</taxon>
    </lineage>
</organism>
<dbReference type="Pfam" id="PF06821">
    <property type="entry name" value="Ser_hydrolase"/>
    <property type="match status" value="1"/>
</dbReference>
<reference evidence="1 2" key="2">
    <citation type="journal article" date="2016" name="PeerJ">
        <title>Analysis of five complete genome sequences for members of the class Peribacteria in the recently recognized Peregrinibacteria bacterial phylum.</title>
        <authorList>
            <person name="Anantharaman K."/>
            <person name="Brown C.T."/>
            <person name="Burstein D."/>
            <person name="Castelle C.J."/>
            <person name="Probst A.J."/>
            <person name="Thomas B.C."/>
            <person name="Williams K.H."/>
            <person name="Banfield J.F."/>
        </authorList>
    </citation>
    <scope>NUCLEOTIDE SEQUENCE [LARGE SCALE GENOMIC DNA]</scope>
    <source>
        <strain evidence="1">RIFOXYD1_FULL_PER-ii_59_16</strain>
    </source>
</reference>
<sequence>MPTVFVFHGVGGHSKENWFPWLKDALGQEGYDVVVPDFPNPNHPVLSEWSDCFRQYDTLIDEHTVFVGHSLGGAFALRLLERMPRPIHACFLVASVCGVMGNQFDPEMKTFTEHPFDWETIRKKVKHISVVHSDNDPYIKLSQAEALAKNLGTTVTLVRGGGHLSASAGYTEFPLLLEQITATA</sequence>
<accession>A0A0S1SRT4</accession>
<dbReference type="PANTHER" id="PTHR15394">
    <property type="entry name" value="SERINE HYDROLASE RBBP9"/>
    <property type="match status" value="1"/>
</dbReference>
<evidence type="ECO:0008006" key="3">
    <source>
        <dbReference type="Google" id="ProtNLM"/>
    </source>
</evidence>
<accession>A0A0S1SHW1</accession>
<dbReference type="SUPFAM" id="SSF53474">
    <property type="entry name" value="alpha/beta-Hydrolases"/>
    <property type="match status" value="1"/>
</dbReference>
<protein>
    <recommendedName>
        <fullName evidence="3">Esterase</fullName>
    </recommendedName>
</protein>
<dbReference type="AlphaFoldDB" id="A0A0S1SW17"/>
<accession>A0A0S1SM50</accession>
<gene>
    <name evidence="1" type="ORF">PeribacterD1_0504</name>
</gene>
<dbReference type="KEGG" id="prf:PeribacterA2_0504"/>
<dbReference type="InterPro" id="IPR029058">
    <property type="entry name" value="AB_hydrolase_fold"/>
</dbReference>
<dbReference type="InterPro" id="IPR010662">
    <property type="entry name" value="RBBP9/YdeN"/>
</dbReference>
<dbReference type="Gene3D" id="3.40.50.1820">
    <property type="entry name" value="alpha/beta hydrolase"/>
    <property type="match status" value="1"/>
</dbReference>